<proteinExistence type="predicted"/>
<keyword evidence="1" id="KW-0472">Membrane</keyword>
<comment type="caution">
    <text evidence="2">The sequence shown here is derived from an EMBL/GenBank/DDBJ whole genome shotgun (WGS) entry which is preliminary data.</text>
</comment>
<dbReference type="EMBL" id="JAYMYQ010000008">
    <property type="protein sequence ID" value="KAK7316116.1"/>
    <property type="molecule type" value="Genomic_DNA"/>
</dbReference>
<sequence>MFPIDEVRQYLYEILFFMTLLLSLSLSVSFFSFCLPTRVKFRSLSIFKGWFRNFARFRVPFNKEGCVNKFTVKKLLDLKIQASRTFHELSNVGLPFSGSNCPSKPQNVKEELNRTSFVYKTGIDFYLWSCISMLIQLFVVKYSNSAM</sequence>
<name>A0AAN9PYR5_CANGL</name>
<keyword evidence="1" id="KW-0812">Transmembrane</keyword>
<keyword evidence="3" id="KW-1185">Reference proteome</keyword>
<evidence type="ECO:0008006" key="4">
    <source>
        <dbReference type="Google" id="ProtNLM"/>
    </source>
</evidence>
<organism evidence="2 3">
    <name type="scientific">Canavalia gladiata</name>
    <name type="common">Sword bean</name>
    <name type="synonym">Dolichos gladiatus</name>
    <dbReference type="NCBI Taxonomy" id="3824"/>
    <lineage>
        <taxon>Eukaryota</taxon>
        <taxon>Viridiplantae</taxon>
        <taxon>Streptophyta</taxon>
        <taxon>Embryophyta</taxon>
        <taxon>Tracheophyta</taxon>
        <taxon>Spermatophyta</taxon>
        <taxon>Magnoliopsida</taxon>
        <taxon>eudicotyledons</taxon>
        <taxon>Gunneridae</taxon>
        <taxon>Pentapetalae</taxon>
        <taxon>rosids</taxon>
        <taxon>fabids</taxon>
        <taxon>Fabales</taxon>
        <taxon>Fabaceae</taxon>
        <taxon>Papilionoideae</taxon>
        <taxon>50 kb inversion clade</taxon>
        <taxon>NPAAA clade</taxon>
        <taxon>indigoferoid/millettioid clade</taxon>
        <taxon>Phaseoleae</taxon>
        <taxon>Canavalia</taxon>
    </lineage>
</organism>
<evidence type="ECO:0000256" key="1">
    <source>
        <dbReference type="SAM" id="Phobius"/>
    </source>
</evidence>
<dbReference type="AlphaFoldDB" id="A0AAN9PYR5"/>
<protein>
    <recommendedName>
        <fullName evidence="4">Transmembrane protein</fullName>
    </recommendedName>
</protein>
<evidence type="ECO:0000313" key="3">
    <source>
        <dbReference type="Proteomes" id="UP001367508"/>
    </source>
</evidence>
<accession>A0AAN9PYR5</accession>
<keyword evidence="1" id="KW-1133">Transmembrane helix</keyword>
<evidence type="ECO:0000313" key="2">
    <source>
        <dbReference type="EMBL" id="KAK7316116.1"/>
    </source>
</evidence>
<reference evidence="2 3" key="1">
    <citation type="submission" date="2024-01" db="EMBL/GenBank/DDBJ databases">
        <title>The genomes of 5 underutilized Papilionoideae crops provide insights into root nodulation and disease resistanc.</title>
        <authorList>
            <person name="Jiang F."/>
        </authorList>
    </citation>
    <scope>NUCLEOTIDE SEQUENCE [LARGE SCALE GENOMIC DNA]</scope>
    <source>
        <strain evidence="2">LVBAO_FW01</strain>
        <tissue evidence="2">Leaves</tissue>
    </source>
</reference>
<feature type="transmembrane region" description="Helical" evidence="1">
    <location>
        <begin position="125"/>
        <end position="143"/>
    </location>
</feature>
<gene>
    <name evidence="2" type="ORF">VNO77_34844</name>
</gene>
<feature type="transmembrane region" description="Helical" evidence="1">
    <location>
        <begin position="14"/>
        <end position="35"/>
    </location>
</feature>
<dbReference type="Proteomes" id="UP001367508">
    <property type="component" value="Unassembled WGS sequence"/>
</dbReference>